<reference evidence="1" key="1">
    <citation type="submission" date="2019-02" db="EMBL/GenBank/DDBJ databases">
        <authorList>
            <consortium name="Genoscope - CEA"/>
            <person name="William W."/>
        </authorList>
    </citation>
    <scope>NUCLEOTIDE SEQUENCE [LARGE SCALE GENOMIC DNA]</scope>
    <source>
        <strain evidence="1">YSy11</strain>
    </source>
</reference>
<dbReference type="Gene3D" id="1.10.720.30">
    <property type="entry name" value="SAP domain"/>
    <property type="match status" value="1"/>
</dbReference>
<dbReference type="InterPro" id="IPR036269">
    <property type="entry name" value="Rho_N_sf"/>
</dbReference>
<dbReference type="SUPFAM" id="SSF68912">
    <property type="entry name" value="Rho N-terminal domain-like"/>
    <property type="match status" value="1"/>
</dbReference>
<sequence>MSVIKVKAWGKDQGDHVLINESDFDPKLHKLFDEQPKASKGLNVDQIKVALTEKGIEFSESANKPELAKLLDDAE</sequence>
<name>A0A653E887_9PSED</name>
<gene>
    <name evidence="1" type="ORF">PMYSY11_3192</name>
</gene>
<proteinExistence type="predicted"/>
<evidence type="ECO:0008006" key="2">
    <source>
        <dbReference type="Google" id="ProtNLM"/>
    </source>
</evidence>
<evidence type="ECO:0000313" key="1">
    <source>
        <dbReference type="EMBL" id="VEV98236.1"/>
    </source>
</evidence>
<dbReference type="InterPro" id="IPR036361">
    <property type="entry name" value="SAP_dom_sf"/>
</dbReference>
<dbReference type="RefSeq" id="WP_150548798.1">
    <property type="nucleotide sequence ID" value="NZ_LR215729.2"/>
</dbReference>
<protein>
    <recommendedName>
        <fullName evidence="2">HeH/LEM domain-containing protein</fullName>
    </recommendedName>
</protein>
<dbReference type="EMBL" id="LR215729">
    <property type="protein sequence ID" value="VEV98236.1"/>
    <property type="molecule type" value="Genomic_DNA"/>
</dbReference>
<accession>A0A653E887</accession>
<organism evidence="1">
    <name type="scientific">Pseudomonas marincola</name>
    <dbReference type="NCBI Taxonomy" id="437900"/>
    <lineage>
        <taxon>Bacteria</taxon>
        <taxon>Pseudomonadati</taxon>
        <taxon>Pseudomonadota</taxon>
        <taxon>Gammaproteobacteria</taxon>
        <taxon>Pseudomonadales</taxon>
        <taxon>Pseudomonadaceae</taxon>
        <taxon>Pseudomonas</taxon>
    </lineage>
</organism>
<dbReference type="AlphaFoldDB" id="A0A653E887"/>